<reference evidence="4 5" key="1">
    <citation type="journal article" date="2013" name="Genome Biol.">
        <title>Comparative genomics of the core and accessory genomes of 48 Sinorhizobium strains comprising five genospecies.</title>
        <authorList>
            <person name="Sugawara M."/>
            <person name="Epstein B."/>
            <person name="Badgley B.D."/>
            <person name="Unno T."/>
            <person name="Xu L."/>
            <person name="Reese J."/>
            <person name="Gyaneshwar P."/>
            <person name="Denny R."/>
            <person name="Mudge J."/>
            <person name="Bharti A.K."/>
            <person name="Farmer A.D."/>
            <person name="May G.D."/>
            <person name="Woodward J.E."/>
            <person name="Medigue C."/>
            <person name="Vallenet D."/>
            <person name="Lajus A."/>
            <person name="Rouy Z."/>
            <person name="Martinez-Vaz B."/>
            <person name="Tiffin P."/>
            <person name="Young N.D."/>
            <person name="Sadowsky M.J."/>
        </authorList>
    </citation>
    <scope>NUCLEOTIDE SEQUENCE [LARGE SCALE GENOMIC DNA]</scope>
    <source>
        <strain evidence="4 5">USDA205</strain>
    </source>
</reference>
<evidence type="ECO:0000313" key="5">
    <source>
        <dbReference type="Proteomes" id="UP000466694"/>
    </source>
</evidence>
<evidence type="ECO:0000256" key="1">
    <source>
        <dbReference type="ARBA" id="ARBA00022679"/>
    </source>
</evidence>
<accession>A0A844AEM5</accession>
<dbReference type="RefSeq" id="WP_050994717.1">
    <property type="nucleotide sequence ID" value="NZ_BJNI01000076.1"/>
</dbReference>
<evidence type="ECO:0000256" key="2">
    <source>
        <dbReference type="ARBA" id="ARBA00023315"/>
    </source>
</evidence>
<keyword evidence="2" id="KW-0012">Acyltransferase</keyword>
<dbReference type="EMBL" id="WISZ01000152">
    <property type="protein sequence ID" value="MQX10488.1"/>
    <property type="molecule type" value="Genomic_DNA"/>
</dbReference>
<dbReference type="Pfam" id="PF13508">
    <property type="entry name" value="Acetyltransf_7"/>
    <property type="match status" value="1"/>
</dbReference>
<dbReference type="InterPro" id="IPR000182">
    <property type="entry name" value="GNAT_dom"/>
</dbReference>
<evidence type="ECO:0000313" key="4">
    <source>
        <dbReference type="EMBL" id="MQX10488.1"/>
    </source>
</evidence>
<name>A0A844AEM5_RHIFR</name>
<protein>
    <submittedName>
        <fullName evidence="4">GNAT family N-acetyltransferase</fullName>
    </submittedName>
</protein>
<dbReference type="PROSITE" id="PS51186">
    <property type="entry name" value="GNAT"/>
    <property type="match status" value="1"/>
</dbReference>
<sequence length="153" mass="17422">MGFELSPPVQLGGEFADEASRVPRASFDDCLPSLAGLHTPEEDSWFFRNRVYRDCSIWGVFERDLLVGIVAFRPAWIDQLYVLPTHQGRGVGASLLNVARTGAAQLSLWTFQRNRGARRFYEKHGFVAVQETDGCRNEEREPGVLYRWVKDSE</sequence>
<feature type="domain" description="N-acetyltransferase" evidence="3">
    <location>
        <begin position="17"/>
        <end position="153"/>
    </location>
</feature>
<comment type="caution">
    <text evidence="4">The sequence shown here is derived from an EMBL/GenBank/DDBJ whole genome shotgun (WGS) entry which is preliminary data.</text>
</comment>
<gene>
    <name evidence="4" type="ORF">GHK48_19995</name>
</gene>
<dbReference type="GO" id="GO:0016747">
    <property type="term" value="F:acyltransferase activity, transferring groups other than amino-acyl groups"/>
    <property type="evidence" value="ECO:0007669"/>
    <property type="project" value="InterPro"/>
</dbReference>
<dbReference type="InterPro" id="IPR050680">
    <property type="entry name" value="YpeA/RimI_acetyltransf"/>
</dbReference>
<organism evidence="4 5">
    <name type="scientific">Rhizobium fredii</name>
    <name type="common">Sinorhizobium fredii</name>
    <dbReference type="NCBI Taxonomy" id="380"/>
    <lineage>
        <taxon>Bacteria</taxon>
        <taxon>Pseudomonadati</taxon>
        <taxon>Pseudomonadota</taxon>
        <taxon>Alphaproteobacteria</taxon>
        <taxon>Hyphomicrobiales</taxon>
        <taxon>Rhizobiaceae</taxon>
        <taxon>Sinorhizobium/Ensifer group</taxon>
        <taxon>Sinorhizobium</taxon>
    </lineage>
</organism>
<evidence type="ECO:0000259" key="3">
    <source>
        <dbReference type="PROSITE" id="PS51186"/>
    </source>
</evidence>
<proteinExistence type="predicted"/>
<keyword evidence="1 4" id="KW-0808">Transferase</keyword>
<dbReference type="PANTHER" id="PTHR43420">
    <property type="entry name" value="ACETYLTRANSFERASE"/>
    <property type="match status" value="1"/>
</dbReference>
<dbReference type="SUPFAM" id="SSF55729">
    <property type="entry name" value="Acyl-CoA N-acyltransferases (Nat)"/>
    <property type="match status" value="1"/>
</dbReference>
<dbReference type="Gene3D" id="3.40.630.30">
    <property type="match status" value="1"/>
</dbReference>
<dbReference type="AlphaFoldDB" id="A0A844AEM5"/>
<dbReference type="CDD" id="cd04301">
    <property type="entry name" value="NAT_SF"/>
    <property type="match status" value="1"/>
</dbReference>
<dbReference type="Proteomes" id="UP000466694">
    <property type="component" value="Unassembled WGS sequence"/>
</dbReference>
<dbReference type="InterPro" id="IPR016181">
    <property type="entry name" value="Acyl_CoA_acyltransferase"/>
</dbReference>